<dbReference type="InterPro" id="IPR013373">
    <property type="entry name" value="Flagellin/pilin_N_arc"/>
</dbReference>
<sequence length="153" mass="16058">MKLKQLFTDDEAVSPVIGVILMVAITVILAAVIATFVLGLGESVSSTAPQANFQEDYESGDAGDGDLFTDDGDDGVLTVSHTGGDKIDAENLYLSNGDGRESWTENSYDEGSEISAGNSITASVNEDDTVRVIWSDDSEGTSAELSKWTGPDA</sequence>
<keyword evidence="2" id="KW-0472">Membrane</keyword>
<dbReference type="RefSeq" id="WP_229112508.1">
    <property type="nucleotide sequence ID" value="NZ_CP064787.1"/>
</dbReference>
<reference evidence="4" key="1">
    <citation type="submission" date="2020-11" db="EMBL/GenBank/DDBJ databases">
        <title>Carbohydrate-dependent, anaerobic sulfur respiration: A novel catabolism in halophilic archaea.</title>
        <authorList>
            <person name="Sorokin D.Y."/>
            <person name="Messina E."/>
            <person name="Smedile F."/>
            <person name="La Cono V."/>
            <person name="Hallsworth J.E."/>
            <person name="Yakimov M.M."/>
        </authorList>
    </citation>
    <scope>NUCLEOTIDE SEQUENCE</scope>
    <source>
        <strain evidence="4">HSR12-1</strain>
    </source>
</reference>
<dbReference type="NCBIfam" id="TIGR02537">
    <property type="entry name" value="arch_flag_Nterm"/>
    <property type="match status" value="1"/>
</dbReference>
<dbReference type="Pfam" id="PF07790">
    <property type="entry name" value="Pilin_N"/>
    <property type="match status" value="1"/>
</dbReference>
<keyword evidence="4" id="KW-0969">Cilium</keyword>
<evidence type="ECO:0000256" key="1">
    <source>
        <dbReference type="SAM" id="MobiDB-lite"/>
    </source>
</evidence>
<organism evidence="4 5">
    <name type="scientific">Halapricum desulfuricans</name>
    <dbReference type="NCBI Taxonomy" id="2841257"/>
    <lineage>
        <taxon>Archaea</taxon>
        <taxon>Methanobacteriati</taxon>
        <taxon>Methanobacteriota</taxon>
        <taxon>Stenosarchaea group</taxon>
        <taxon>Halobacteria</taxon>
        <taxon>Halobacteriales</taxon>
        <taxon>Haloarculaceae</taxon>
        <taxon>Halapricum</taxon>
    </lineage>
</organism>
<gene>
    <name evidence="4" type="ORF">HSR121_1767</name>
</gene>
<feature type="domain" description="Archaeal Type IV pilin N-terminal" evidence="3">
    <location>
        <begin position="11"/>
        <end position="94"/>
    </location>
</feature>
<name>A0A897MZM3_9EURY</name>
<evidence type="ECO:0000313" key="4">
    <source>
        <dbReference type="EMBL" id="QSG06102.1"/>
    </source>
</evidence>
<dbReference type="Proteomes" id="UP000663525">
    <property type="component" value="Chromosome"/>
</dbReference>
<dbReference type="PANTHER" id="PTHR38138:SF1">
    <property type="entry name" value="ARCHAEAL TYPE IV PILIN N-TERMINAL DOMAIN-CONTAINING PROTEIN"/>
    <property type="match status" value="1"/>
</dbReference>
<feature type="region of interest" description="Disordered" evidence="1">
    <location>
        <begin position="51"/>
        <end position="114"/>
    </location>
</feature>
<proteinExistence type="predicted"/>
<keyword evidence="2" id="KW-0812">Transmembrane</keyword>
<evidence type="ECO:0000313" key="5">
    <source>
        <dbReference type="Proteomes" id="UP000663525"/>
    </source>
</evidence>
<dbReference type="GeneID" id="68855357"/>
<keyword evidence="4" id="KW-0282">Flagellum</keyword>
<keyword evidence="4" id="KW-0966">Cell projection</keyword>
<evidence type="ECO:0000259" key="3">
    <source>
        <dbReference type="Pfam" id="PF07790"/>
    </source>
</evidence>
<dbReference type="PANTHER" id="PTHR38138">
    <property type="entry name" value="VNG6441H"/>
    <property type="match status" value="1"/>
</dbReference>
<evidence type="ECO:0000256" key="2">
    <source>
        <dbReference type="SAM" id="Phobius"/>
    </source>
</evidence>
<accession>A0A897MZM3</accession>
<dbReference type="EMBL" id="CP064787">
    <property type="protein sequence ID" value="QSG06102.1"/>
    <property type="molecule type" value="Genomic_DNA"/>
</dbReference>
<dbReference type="AlphaFoldDB" id="A0A897MZM3"/>
<keyword evidence="2" id="KW-1133">Transmembrane helix</keyword>
<feature type="transmembrane region" description="Helical" evidence="2">
    <location>
        <begin position="12"/>
        <end position="40"/>
    </location>
</feature>
<dbReference type="InterPro" id="IPR012859">
    <property type="entry name" value="Pilin_N_archaeal"/>
</dbReference>
<protein>
    <submittedName>
        <fullName evidence="4">Pilin/Flagellin, FlaG/FlaF family</fullName>
    </submittedName>
</protein>
<feature type="compositionally biased region" description="Acidic residues" evidence="1">
    <location>
        <begin position="55"/>
        <end position="74"/>
    </location>
</feature>